<dbReference type="AlphaFoldDB" id="A0A1J4K5D9"/>
<dbReference type="PANTHER" id="PTHR22950:SF458">
    <property type="entry name" value="SODIUM-COUPLED NEUTRAL AMINO ACID TRANSPORTER 11-RELATED"/>
    <property type="match status" value="1"/>
</dbReference>
<comment type="subcellular location">
    <subcellularLocation>
        <location evidence="1">Membrane</location>
        <topology evidence="1">Multi-pass membrane protein</topology>
    </subcellularLocation>
</comment>
<evidence type="ECO:0000313" key="10">
    <source>
        <dbReference type="EMBL" id="OHT06210.1"/>
    </source>
</evidence>
<dbReference type="InterPro" id="IPR013057">
    <property type="entry name" value="AA_transpt_TM"/>
</dbReference>
<evidence type="ECO:0000256" key="4">
    <source>
        <dbReference type="ARBA" id="ARBA00022692"/>
    </source>
</evidence>
<evidence type="ECO:0000256" key="3">
    <source>
        <dbReference type="ARBA" id="ARBA00022448"/>
    </source>
</evidence>
<feature type="transmembrane region" description="Helical" evidence="8">
    <location>
        <begin position="252"/>
        <end position="277"/>
    </location>
</feature>
<dbReference type="RefSeq" id="XP_068359346.1">
    <property type="nucleotide sequence ID" value="XM_068504597.1"/>
</dbReference>
<keyword evidence="4 8" id="KW-0812">Transmembrane</keyword>
<feature type="transmembrane region" description="Helical" evidence="8">
    <location>
        <begin position="341"/>
        <end position="358"/>
    </location>
</feature>
<sequence length="430" mass="47144">MLEVSSSSAGSFEVEGSYTTPVVKSSKMNYVSQFGTIMNLINSLMGAGILSVPNSFTFCGFFPTFILMTAIAALSYCSACLIVKLQLTSQAASFSDKAEMTMGKIGSVLLSICVSLFCYSSMVAYLIIGSDILISFFKLGGITMPDVWGRPVLVLVFSFVCPILMTVPKKLNILSAISTIAVFGLFLFFFSMIYKGIDHFFIKKETVHPTVELYEISLGFFNALGVHSLSFAMVVILLPIIMPSHPNIRKRYFSVGASFFVCYALVMIPGVIGYLMFGATTEPVILDSFSEKDVLMIIVRAGYFVILSASYPVIGVSLISTFGKAIFKVDNMLDLNWRQRFVCLLFENVPTLLVSIFIPNVRPILAIGGAIGGCMTNFFFPGVFALRLTQKKLYHWKNILCFALAGFGVVTTVISTYEGVIDAIKSIKEN</sequence>
<dbReference type="GO" id="GO:0015179">
    <property type="term" value="F:L-amino acid transmembrane transporter activity"/>
    <property type="evidence" value="ECO:0007669"/>
    <property type="project" value="TreeGrafter"/>
</dbReference>
<keyword evidence="11" id="KW-1185">Reference proteome</keyword>
<feature type="transmembrane region" description="Helical" evidence="8">
    <location>
        <begin position="174"/>
        <end position="197"/>
    </location>
</feature>
<dbReference type="EMBL" id="MLAK01000733">
    <property type="protein sequence ID" value="OHT06210.1"/>
    <property type="molecule type" value="Genomic_DNA"/>
</dbReference>
<dbReference type="GO" id="GO:0016020">
    <property type="term" value="C:membrane"/>
    <property type="evidence" value="ECO:0007669"/>
    <property type="project" value="UniProtKB-SubCell"/>
</dbReference>
<comment type="caution">
    <text evidence="10">The sequence shown here is derived from an EMBL/GenBank/DDBJ whole genome shotgun (WGS) entry which is preliminary data.</text>
</comment>
<comment type="similarity">
    <text evidence="2">Belongs to the amino acid/polyamine transporter 2 family.</text>
</comment>
<reference evidence="10" key="1">
    <citation type="submission" date="2016-10" db="EMBL/GenBank/DDBJ databases">
        <authorList>
            <person name="Benchimol M."/>
            <person name="Almeida L.G."/>
            <person name="Vasconcelos A.T."/>
            <person name="Perreira-Neves A."/>
            <person name="Rosa I.A."/>
            <person name="Tasca T."/>
            <person name="Bogo M.R."/>
            <person name="de Souza W."/>
        </authorList>
    </citation>
    <scope>NUCLEOTIDE SEQUENCE [LARGE SCALE GENOMIC DNA]</scope>
    <source>
        <strain evidence="10">K</strain>
    </source>
</reference>
<evidence type="ECO:0000256" key="6">
    <source>
        <dbReference type="ARBA" id="ARBA00022989"/>
    </source>
</evidence>
<feature type="transmembrane region" description="Helical" evidence="8">
    <location>
        <begin position="217"/>
        <end position="240"/>
    </location>
</feature>
<dbReference type="Proteomes" id="UP000179807">
    <property type="component" value="Unassembled WGS sequence"/>
</dbReference>
<gene>
    <name evidence="10" type="ORF">TRFO_25836</name>
</gene>
<feature type="transmembrane region" description="Helical" evidence="8">
    <location>
        <begin position="148"/>
        <end position="167"/>
    </location>
</feature>
<accession>A0A1J4K5D9</accession>
<dbReference type="VEuPathDB" id="TrichDB:TRFO_25836"/>
<organism evidence="10 11">
    <name type="scientific">Tritrichomonas foetus</name>
    <dbReference type="NCBI Taxonomy" id="1144522"/>
    <lineage>
        <taxon>Eukaryota</taxon>
        <taxon>Metamonada</taxon>
        <taxon>Parabasalia</taxon>
        <taxon>Tritrichomonadida</taxon>
        <taxon>Tritrichomonadidae</taxon>
        <taxon>Tritrichomonas</taxon>
    </lineage>
</organism>
<keyword evidence="6 8" id="KW-1133">Transmembrane helix</keyword>
<name>A0A1J4K5D9_9EUKA</name>
<feature type="transmembrane region" description="Helical" evidence="8">
    <location>
        <begin position="364"/>
        <end position="386"/>
    </location>
</feature>
<evidence type="ECO:0000256" key="1">
    <source>
        <dbReference type="ARBA" id="ARBA00004141"/>
    </source>
</evidence>
<proteinExistence type="inferred from homology"/>
<dbReference type="OrthoDB" id="28208at2759"/>
<dbReference type="Pfam" id="PF01490">
    <property type="entry name" value="Aa_trans"/>
    <property type="match status" value="1"/>
</dbReference>
<keyword evidence="5" id="KW-0029">Amino-acid transport</keyword>
<evidence type="ECO:0000256" key="5">
    <source>
        <dbReference type="ARBA" id="ARBA00022970"/>
    </source>
</evidence>
<feature type="transmembrane region" description="Helical" evidence="8">
    <location>
        <begin position="34"/>
        <end position="53"/>
    </location>
</feature>
<dbReference type="GeneID" id="94839301"/>
<protein>
    <submittedName>
        <fullName evidence="10">Transmembrane amino acid transporter protein</fullName>
    </submittedName>
</protein>
<feature type="transmembrane region" description="Helical" evidence="8">
    <location>
        <begin position="65"/>
        <end position="87"/>
    </location>
</feature>
<feature type="transmembrane region" description="Helical" evidence="8">
    <location>
        <begin position="398"/>
        <end position="417"/>
    </location>
</feature>
<evidence type="ECO:0000256" key="7">
    <source>
        <dbReference type="ARBA" id="ARBA00023136"/>
    </source>
</evidence>
<keyword evidence="7 8" id="KW-0472">Membrane</keyword>
<feature type="transmembrane region" description="Helical" evidence="8">
    <location>
        <begin position="297"/>
        <end position="320"/>
    </location>
</feature>
<evidence type="ECO:0000256" key="2">
    <source>
        <dbReference type="ARBA" id="ARBA00008066"/>
    </source>
</evidence>
<feature type="transmembrane region" description="Helical" evidence="8">
    <location>
        <begin position="108"/>
        <end position="128"/>
    </location>
</feature>
<evidence type="ECO:0000256" key="8">
    <source>
        <dbReference type="SAM" id="Phobius"/>
    </source>
</evidence>
<evidence type="ECO:0000259" key="9">
    <source>
        <dbReference type="Pfam" id="PF01490"/>
    </source>
</evidence>
<evidence type="ECO:0000313" key="11">
    <source>
        <dbReference type="Proteomes" id="UP000179807"/>
    </source>
</evidence>
<keyword evidence="3" id="KW-0813">Transport</keyword>
<feature type="domain" description="Amino acid transporter transmembrane" evidence="9">
    <location>
        <begin position="36"/>
        <end position="417"/>
    </location>
</feature>
<dbReference type="PANTHER" id="PTHR22950">
    <property type="entry name" value="AMINO ACID TRANSPORTER"/>
    <property type="match status" value="1"/>
</dbReference>